<feature type="transmembrane region" description="Helical" evidence="17">
    <location>
        <begin position="45"/>
        <end position="69"/>
    </location>
</feature>
<feature type="region of interest" description="Disordered" evidence="16">
    <location>
        <begin position="320"/>
        <end position="342"/>
    </location>
</feature>
<feature type="domain" description="Histidine kinase" evidence="18">
    <location>
        <begin position="235"/>
        <end position="323"/>
    </location>
</feature>
<keyword evidence="17" id="KW-0812">Transmembrane</keyword>
<evidence type="ECO:0000256" key="7">
    <source>
        <dbReference type="ARBA" id="ARBA00022490"/>
    </source>
</evidence>
<evidence type="ECO:0000256" key="15">
    <source>
        <dbReference type="ARBA" id="ARBA00030800"/>
    </source>
</evidence>
<evidence type="ECO:0000256" key="5">
    <source>
        <dbReference type="ARBA" id="ARBA00017322"/>
    </source>
</evidence>
<reference evidence="19 20" key="1">
    <citation type="submission" date="2020-10" db="EMBL/GenBank/DDBJ databases">
        <title>Myceligenerans pegani sp. nov., an endophytic actinomycete isolated from Peganum harmala L. in Xinjiang, China.</title>
        <authorList>
            <person name="Xin L."/>
        </authorList>
    </citation>
    <scope>NUCLEOTIDE SEQUENCE [LARGE SCALE GENOMIC DNA]</scope>
    <source>
        <strain evidence="19 20">TRM65318</strain>
    </source>
</reference>
<keyword evidence="6" id="KW-0004">4Fe-4S</keyword>
<sequence>LNWESRGRVYARNGILLASDIVVAVVALIPLAGSPLQAVYAAATAALWGLFAGLRLGLVMAVPLCLFQITAYEPTWQGLVTGSAGACLTAALAWTGTTLGRKLRSQARTASELAATRAHEAVLAERLRLARDLHDTVTGDLAGLALATRGLTERLEQEGAGPATVRTANALCDAVRTAHRHARSALDGLRDDDAGVAGPVTRIARRWSELTGTRVNVMVCAGADEAVGPGRAWHIRAVITELLENIRKHAQASEVDVVVTTAGNAAEVLVADDGRGLPDEMSPTGGYGLRGIRERATSCGGNAVWTSAPGVGTAVRVTLPAEPDDVPDGLSGTPSGRGPRRLPQMLTGVVEVT</sequence>
<comment type="function">
    <text evidence="14">Member of the two-component regulatory system NreB/NreC involved in the control of dissimilatory nitrate/nitrite reduction in response to oxygen. NreB functions as a direct oxygen sensor histidine kinase which is autophosphorylated, in the absence of oxygen, probably at the conserved histidine residue, and transfers its phosphate group probably to a conserved aspartate residue of NreC. NreB/NreC activates the expression of the nitrate (narGHJI) and nitrite (nir) reductase operons, as well as the putative nitrate transporter gene narT.</text>
</comment>
<dbReference type="Gene3D" id="3.30.565.10">
    <property type="entry name" value="Histidine kinase-like ATPase, C-terminal domain"/>
    <property type="match status" value="1"/>
</dbReference>
<dbReference type="InterPro" id="IPR003594">
    <property type="entry name" value="HATPase_dom"/>
</dbReference>
<evidence type="ECO:0000256" key="4">
    <source>
        <dbReference type="ARBA" id="ARBA00012438"/>
    </source>
</evidence>
<keyword evidence="7" id="KW-0963">Cytoplasm</keyword>
<dbReference type="PANTHER" id="PTHR24421">
    <property type="entry name" value="NITRATE/NITRITE SENSOR PROTEIN NARX-RELATED"/>
    <property type="match status" value="1"/>
</dbReference>
<comment type="caution">
    <text evidence="19">The sequence shown here is derived from an EMBL/GenBank/DDBJ whole genome shotgun (WGS) entry which is preliminary data.</text>
</comment>
<keyword evidence="12" id="KW-0902">Two-component regulatory system</keyword>
<proteinExistence type="predicted"/>
<dbReference type="Gene3D" id="1.20.5.1930">
    <property type="match status" value="1"/>
</dbReference>
<evidence type="ECO:0000256" key="16">
    <source>
        <dbReference type="SAM" id="MobiDB-lite"/>
    </source>
</evidence>
<evidence type="ECO:0000313" key="20">
    <source>
        <dbReference type="Proteomes" id="UP000625527"/>
    </source>
</evidence>
<evidence type="ECO:0000256" key="17">
    <source>
        <dbReference type="SAM" id="Phobius"/>
    </source>
</evidence>
<evidence type="ECO:0000256" key="9">
    <source>
        <dbReference type="ARBA" id="ARBA00022723"/>
    </source>
</evidence>
<evidence type="ECO:0000256" key="13">
    <source>
        <dbReference type="ARBA" id="ARBA00023014"/>
    </source>
</evidence>
<dbReference type="InterPro" id="IPR004358">
    <property type="entry name" value="Sig_transdc_His_kin-like_C"/>
</dbReference>
<keyword evidence="8" id="KW-0808">Transferase</keyword>
<dbReference type="CDD" id="cd16917">
    <property type="entry name" value="HATPase_UhpB-NarQ-NarX-like"/>
    <property type="match status" value="1"/>
</dbReference>
<evidence type="ECO:0000256" key="8">
    <source>
        <dbReference type="ARBA" id="ARBA00022679"/>
    </source>
</evidence>
<evidence type="ECO:0000256" key="1">
    <source>
        <dbReference type="ARBA" id="ARBA00000085"/>
    </source>
</evidence>
<accession>A0ABR9N593</accession>
<evidence type="ECO:0000259" key="18">
    <source>
        <dbReference type="PROSITE" id="PS50109"/>
    </source>
</evidence>
<evidence type="ECO:0000256" key="10">
    <source>
        <dbReference type="ARBA" id="ARBA00022777"/>
    </source>
</evidence>
<feature type="transmembrane region" description="Helical" evidence="17">
    <location>
        <begin position="75"/>
        <end position="94"/>
    </location>
</feature>
<protein>
    <recommendedName>
        <fullName evidence="5">Oxygen sensor histidine kinase NreB</fullName>
        <ecNumber evidence="4">2.7.13.3</ecNumber>
    </recommendedName>
    <alternativeName>
        <fullName evidence="15">Nitrogen regulation protein B</fullName>
    </alternativeName>
</protein>
<evidence type="ECO:0000256" key="6">
    <source>
        <dbReference type="ARBA" id="ARBA00022485"/>
    </source>
</evidence>
<dbReference type="InterPro" id="IPR036890">
    <property type="entry name" value="HATPase_C_sf"/>
</dbReference>
<feature type="non-terminal residue" evidence="19">
    <location>
        <position position="1"/>
    </location>
</feature>
<keyword evidence="17" id="KW-1133">Transmembrane helix</keyword>
<dbReference type="InterPro" id="IPR011712">
    <property type="entry name" value="Sig_transdc_His_kin_sub3_dim/P"/>
</dbReference>
<keyword evidence="9" id="KW-0479">Metal-binding</keyword>
<evidence type="ECO:0000256" key="11">
    <source>
        <dbReference type="ARBA" id="ARBA00023004"/>
    </source>
</evidence>
<evidence type="ECO:0000256" key="12">
    <source>
        <dbReference type="ARBA" id="ARBA00023012"/>
    </source>
</evidence>
<keyword evidence="17" id="KW-0472">Membrane</keyword>
<dbReference type="SUPFAM" id="SSF55874">
    <property type="entry name" value="ATPase domain of HSP90 chaperone/DNA topoisomerase II/histidine kinase"/>
    <property type="match status" value="1"/>
</dbReference>
<dbReference type="InterPro" id="IPR050482">
    <property type="entry name" value="Sensor_HK_TwoCompSys"/>
</dbReference>
<comment type="subcellular location">
    <subcellularLocation>
        <location evidence="3">Cytoplasm</location>
    </subcellularLocation>
</comment>
<evidence type="ECO:0000256" key="2">
    <source>
        <dbReference type="ARBA" id="ARBA00001966"/>
    </source>
</evidence>
<dbReference type="Pfam" id="PF07730">
    <property type="entry name" value="HisKA_3"/>
    <property type="match status" value="1"/>
</dbReference>
<evidence type="ECO:0000256" key="14">
    <source>
        <dbReference type="ARBA" id="ARBA00024827"/>
    </source>
</evidence>
<dbReference type="PRINTS" id="PR00344">
    <property type="entry name" value="BCTRLSENSOR"/>
</dbReference>
<dbReference type="PROSITE" id="PS50109">
    <property type="entry name" value="HIS_KIN"/>
    <property type="match status" value="1"/>
</dbReference>
<gene>
    <name evidence="19" type="ORF">IHE71_24320</name>
</gene>
<keyword evidence="10" id="KW-0418">Kinase</keyword>
<comment type="cofactor">
    <cofactor evidence="2">
        <name>[4Fe-4S] cluster</name>
        <dbReference type="ChEBI" id="CHEBI:49883"/>
    </cofactor>
</comment>
<evidence type="ECO:0000313" key="19">
    <source>
        <dbReference type="EMBL" id="MBE1878825.1"/>
    </source>
</evidence>
<comment type="catalytic activity">
    <reaction evidence="1">
        <text>ATP + protein L-histidine = ADP + protein N-phospho-L-histidine.</text>
        <dbReference type="EC" id="2.7.13.3"/>
    </reaction>
</comment>
<dbReference type="EC" id="2.7.13.3" evidence="4"/>
<keyword evidence="11" id="KW-0408">Iron</keyword>
<name>A0ABR9N593_9MICO</name>
<organism evidence="19 20">
    <name type="scientific">Myceligenerans pegani</name>
    <dbReference type="NCBI Taxonomy" id="2776917"/>
    <lineage>
        <taxon>Bacteria</taxon>
        <taxon>Bacillati</taxon>
        <taxon>Actinomycetota</taxon>
        <taxon>Actinomycetes</taxon>
        <taxon>Micrococcales</taxon>
        <taxon>Promicromonosporaceae</taxon>
        <taxon>Myceligenerans</taxon>
    </lineage>
</organism>
<dbReference type="InterPro" id="IPR005467">
    <property type="entry name" value="His_kinase_dom"/>
</dbReference>
<dbReference type="EMBL" id="JADAQT010000111">
    <property type="protein sequence ID" value="MBE1878825.1"/>
    <property type="molecule type" value="Genomic_DNA"/>
</dbReference>
<feature type="transmembrane region" description="Helical" evidence="17">
    <location>
        <begin position="15"/>
        <end position="33"/>
    </location>
</feature>
<evidence type="ECO:0000256" key="3">
    <source>
        <dbReference type="ARBA" id="ARBA00004496"/>
    </source>
</evidence>
<dbReference type="RefSeq" id="WP_192865385.1">
    <property type="nucleotide sequence ID" value="NZ_JADAQT010000111.1"/>
</dbReference>
<dbReference type="Proteomes" id="UP000625527">
    <property type="component" value="Unassembled WGS sequence"/>
</dbReference>
<dbReference type="SMART" id="SM00387">
    <property type="entry name" value="HATPase_c"/>
    <property type="match status" value="1"/>
</dbReference>
<dbReference type="Pfam" id="PF02518">
    <property type="entry name" value="HATPase_c"/>
    <property type="match status" value="1"/>
</dbReference>
<keyword evidence="13" id="KW-0411">Iron-sulfur</keyword>
<dbReference type="PANTHER" id="PTHR24421:SF58">
    <property type="entry name" value="SIGNAL TRANSDUCTION HISTIDINE-PROTEIN KINASE_PHOSPHATASE UHPB"/>
    <property type="match status" value="1"/>
</dbReference>
<keyword evidence="20" id="KW-1185">Reference proteome</keyword>